<protein>
    <recommendedName>
        <fullName evidence="3">Remorin C-terminal domain-containing protein</fullName>
    </recommendedName>
</protein>
<dbReference type="Pfam" id="PF03763">
    <property type="entry name" value="Remorin_C"/>
    <property type="match status" value="1"/>
</dbReference>
<feature type="region of interest" description="Disordered" evidence="2">
    <location>
        <begin position="166"/>
        <end position="221"/>
    </location>
</feature>
<accession>A0A8S0UEB2</accession>
<feature type="compositionally biased region" description="Polar residues" evidence="2">
    <location>
        <begin position="1"/>
        <end position="18"/>
    </location>
</feature>
<dbReference type="Proteomes" id="UP000594638">
    <property type="component" value="Unassembled WGS sequence"/>
</dbReference>
<feature type="domain" description="Remorin C-terminal" evidence="3">
    <location>
        <begin position="284"/>
        <end position="364"/>
    </location>
</feature>
<evidence type="ECO:0000313" key="5">
    <source>
        <dbReference type="Proteomes" id="UP000594638"/>
    </source>
</evidence>
<evidence type="ECO:0000256" key="2">
    <source>
        <dbReference type="SAM" id="MobiDB-lite"/>
    </source>
</evidence>
<feature type="region of interest" description="Disordered" evidence="2">
    <location>
        <begin position="1"/>
        <end position="45"/>
    </location>
</feature>
<feature type="compositionally biased region" description="Polar residues" evidence="2">
    <location>
        <begin position="201"/>
        <end position="218"/>
    </location>
</feature>
<evidence type="ECO:0000256" key="1">
    <source>
        <dbReference type="ARBA" id="ARBA00005711"/>
    </source>
</evidence>
<evidence type="ECO:0000313" key="4">
    <source>
        <dbReference type="EMBL" id="CAA3015947.1"/>
    </source>
</evidence>
<name>A0A8S0UEB2_OLEEU</name>
<dbReference type="Gramene" id="OE9A023456T2">
    <property type="protein sequence ID" value="OE9A023456C2"/>
    <property type="gene ID" value="OE9A023456"/>
</dbReference>
<keyword evidence="5" id="KW-1185">Reference proteome</keyword>
<dbReference type="Gramene" id="OE9A023456T4">
    <property type="protein sequence ID" value="OE9A023456C4"/>
    <property type="gene ID" value="OE9A023456"/>
</dbReference>
<sequence>MKKNSASLRNSGAYTSPGTPEYGDNNVGGISKGWSSERVPIPTNSSRRHINAAAFMPFNGGRTLPSKWDNAERWITSPVSGYGAGKSPIVQPQRRPMSKSGPLGAPGLVPMLEGGSMRNFVPNSPLTTGVLVPDGLTIHYGAGISAKSNSFYPENSMVRSTCVPGLSDMLSESSMPSPQDDKPDRTKKDEAIVSWDISNRDMATQMSPDESTHSSSKGRLSFSGLPISLPRLVEPHSNHSVKDEVRDVQVDKSVTVARQSKKHGSRKMRGLPNAADLPSQLDVADASNSMSRLQREEAKITAWENLQKAKAQAAMRKLEVKLEKKRSASMDKILKKLKTAQMKAQVMRNSSSKNHARQAPRTSNRRFFFCTYVRMGSLSNCFCCHGN</sequence>
<comment type="similarity">
    <text evidence="1">Belongs to the remorin family.</text>
</comment>
<organism evidence="4 5">
    <name type="scientific">Olea europaea subsp. europaea</name>
    <dbReference type="NCBI Taxonomy" id="158383"/>
    <lineage>
        <taxon>Eukaryota</taxon>
        <taxon>Viridiplantae</taxon>
        <taxon>Streptophyta</taxon>
        <taxon>Embryophyta</taxon>
        <taxon>Tracheophyta</taxon>
        <taxon>Spermatophyta</taxon>
        <taxon>Magnoliopsida</taxon>
        <taxon>eudicotyledons</taxon>
        <taxon>Gunneridae</taxon>
        <taxon>Pentapetalae</taxon>
        <taxon>asterids</taxon>
        <taxon>lamiids</taxon>
        <taxon>Lamiales</taxon>
        <taxon>Oleaceae</taxon>
        <taxon>Oleeae</taxon>
        <taxon>Olea</taxon>
    </lineage>
</organism>
<feature type="compositionally biased region" description="Basic and acidic residues" evidence="2">
    <location>
        <begin position="179"/>
        <end position="191"/>
    </location>
</feature>
<gene>
    <name evidence="4" type="ORF">OLEA9_A023456</name>
</gene>
<proteinExistence type="inferred from homology"/>
<dbReference type="OrthoDB" id="648416at2759"/>
<comment type="caution">
    <text evidence="4">The sequence shown here is derived from an EMBL/GenBank/DDBJ whole genome shotgun (WGS) entry which is preliminary data.</text>
</comment>
<dbReference type="InterPro" id="IPR005516">
    <property type="entry name" value="Remorin_C"/>
</dbReference>
<reference evidence="4 5" key="1">
    <citation type="submission" date="2019-12" db="EMBL/GenBank/DDBJ databases">
        <authorList>
            <person name="Alioto T."/>
            <person name="Alioto T."/>
            <person name="Gomez Garrido J."/>
        </authorList>
    </citation>
    <scope>NUCLEOTIDE SEQUENCE [LARGE SCALE GENOMIC DNA]</scope>
</reference>
<dbReference type="AlphaFoldDB" id="A0A8S0UEB2"/>
<dbReference type="PANTHER" id="PTHR31471:SF2">
    <property type="entry name" value="REMORIN FAMILY PROTEIN"/>
    <property type="match status" value="1"/>
</dbReference>
<evidence type="ECO:0000259" key="3">
    <source>
        <dbReference type="Pfam" id="PF03763"/>
    </source>
</evidence>
<dbReference type="PANTHER" id="PTHR31471">
    <property type="entry name" value="OS02G0116800 PROTEIN"/>
    <property type="match status" value="1"/>
</dbReference>
<dbReference type="EMBL" id="CACTIH010007581">
    <property type="protein sequence ID" value="CAA3015947.1"/>
    <property type="molecule type" value="Genomic_DNA"/>
</dbReference>